<dbReference type="VEuPathDB" id="AmoebaDB:ACA1_351310"/>
<dbReference type="Proteomes" id="UP000011083">
    <property type="component" value="Unassembled WGS sequence"/>
</dbReference>
<evidence type="ECO:0000259" key="2">
    <source>
        <dbReference type="Pfam" id="PF00646"/>
    </source>
</evidence>
<dbReference type="SUPFAM" id="SSF81383">
    <property type="entry name" value="F-box domain"/>
    <property type="match status" value="1"/>
</dbReference>
<dbReference type="InterPro" id="IPR036047">
    <property type="entry name" value="F-box-like_dom_sf"/>
</dbReference>
<dbReference type="PANTHER" id="PTHR46586:SF3">
    <property type="entry name" value="ANKYRIN REPEAT-CONTAINING PROTEIN"/>
    <property type="match status" value="1"/>
</dbReference>
<keyword evidence="4" id="KW-1185">Reference proteome</keyword>
<dbReference type="InterPro" id="IPR001810">
    <property type="entry name" value="F-box_dom"/>
</dbReference>
<evidence type="ECO:0000313" key="3">
    <source>
        <dbReference type="EMBL" id="ELR11103.1"/>
    </source>
</evidence>
<evidence type="ECO:0000313" key="4">
    <source>
        <dbReference type="Proteomes" id="UP000011083"/>
    </source>
</evidence>
<feature type="domain" description="F-box" evidence="2">
    <location>
        <begin position="2"/>
        <end position="35"/>
    </location>
</feature>
<dbReference type="SUPFAM" id="SSF140860">
    <property type="entry name" value="Pseudo ankyrin repeat-like"/>
    <property type="match status" value="2"/>
</dbReference>
<dbReference type="EMBL" id="KB008157">
    <property type="protein sequence ID" value="ELR11103.1"/>
    <property type="molecule type" value="Genomic_DNA"/>
</dbReference>
<name>L8GEI6_ACACF</name>
<dbReference type="Pfam" id="PF00646">
    <property type="entry name" value="F-box"/>
    <property type="match status" value="1"/>
</dbReference>
<feature type="region of interest" description="Disordered" evidence="1">
    <location>
        <begin position="206"/>
        <end position="225"/>
    </location>
</feature>
<reference evidence="3 4" key="1">
    <citation type="journal article" date="2013" name="Genome Biol.">
        <title>Genome of Acanthamoeba castellanii highlights extensive lateral gene transfer and early evolution of tyrosine kinase signaling.</title>
        <authorList>
            <person name="Clarke M."/>
            <person name="Lohan A.J."/>
            <person name="Liu B."/>
            <person name="Lagkouvardos I."/>
            <person name="Roy S."/>
            <person name="Zafar N."/>
            <person name="Bertelli C."/>
            <person name="Schilde C."/>
            <person name="Kianianmomeni A."/>
            <person name="Burglin T.R."/>
            <person name="Frech C."/>
            <person name="Turcotte B."/>
            <person name="Kopec K.O."/>
            <person name="Synnott J.M."/>
            <person name="Choo C."/>
            <person name="Paponov I."/>
            <person name="Finkler A."/>
            <person name="Soon Heng Tan C."/>
            <person name="Hutchins A.P."/>
            <person name="Weinmeier T."/>
            <person name="Rattei T."/>
            <person name="Chu J.S."/>
            <person name="Gimenez G."/>
            <person name="Irimia M."/>
            <person name="Rigden D.J."/>
            <person name="Fitzpatrick D.A."/>
            <person name="Lorenzo-Morales J."/>
            <person name="Bateman A."/>
            <person name="Chiu C.H."/>
            <person name="Tang P."/>
            <person name="Hegemann P."/>
            <person name="Fromm H."/>
            <person name="Raoult D."/>
            <person name="Greub G."/>
            <person name="Miranda-Saavedra D."/>
            <person name="Chen N."/>
            <person name="Nash P."/>
            <person name="Ginger M.L."/>
            <person name="Horn M."/>
            <person name="Schaap P."/>
            <person name="Caler L."/>
            <person name="Loftus B."/>
        </authorList>
    </citation>
    <scope>NUCLEOTIDE SEQUENCE [LARGE SCALE GENOMIC DNA]</scope>
    <source>
        <strain evidence="3 4">Neff</strain>
    </source>
</reference>
<dbReference type="PANTHER" id="PTHR46586">
    <property type="entry name" value="ANKYRIN REPEAT-CONTAINING PROTEIN"/>
    <property type="match status" value="1"/>
</dbReference>
<dbReference type="Gene3D" id="1.25.40.20">
    <property type="entry name" value="Ankyrin repeat-containing domain"/>
    <property type="match status" value="2"/>
</dbReference>
<gene>
    <name evidence="3" type="ORF">ACA1_351310</name>
</gene>
<dbReference type="OrthoDB" id="116952at2759"/>
<dbReference type="InterPro" id="IPR052050">
    <property type="entry name" value="SecEffector_AnkRepeat"/>
</dbReference>
<dbReference type="KEGG" id="acan:ACA1_351310"/>
<dbReference type="InterPro" id="IPR036770">
    <property type="entry name" value="Ankyrin_rpt-contain_sf"/>
</dbReference>
<proteinExistence type="predicted"/>
<sequence>MPELMALVFNYVDPLTRPCCRAVSRHWSAIFDLCREFCARLAAEGRLAVLEWARTNGCPWDYRTCASAARRGDLALLQRLRADGCPWDKSTTSAAAAAGQLDVLKWALANGCLLAEPMICNETAAAGQLAWTCAKAAQGGHLELLQWARANGCPWDQMTCALAAEGGHMEVLQWARDNGGRGPAAVRETNGRQRWRPAAATLRSYSGSTPMAARGTPKPVHRRPRGGHLDILQWARANGCLWDEKTCARPAGGAPWASANGCPWGRQTWANMIKRGDADMVRWARDHSGQPWDAQASCAAAARGDLGLLEAYAENGPWDEEICLAATRGGHLEVVQWLRAKGCPWSPHTCTHAALKGHLEVVKWARANGCPWRADTIRLTRRRQRVLAWAAENGLALDA</sequence>
<protein>
    <recommendedName>
        <fullName evidence="2">F-box domain-containing protein</fullName>
    </recommendedName>
</protein>
<organism evidence="3 4">
    <name type="scientific">Acanthamoeba castellanii (strain ATCC 30010 / Neff)</name>
    <dbReference type="NCBI Taxonomy" id="1257118"/>
    <lineage>
        <taxon>Eukaryota</taxon>
        <taxon>Amoebozoa</taxon>
        <taxon>Discosea</taxon>
        <taxon>Longamoebia</taxon>
        <taxon>Centramoebida</taxon>
        <taxon>Acanthamoebidae</taxon>
        <taxon>Acanthamoeba</taxon>
    </lineage>
</organism>
<dbReference type="GeneID" id="14911525"/>
<evidence type="ECO:0000256" key="1">
    <source>
        <dbReference type="SAM" id="MobiDB-lite"/>
    </source>
</evidence>
<dbReference type="AlphaFoldDB" id="L8GEI6"/>
<dbReference type="RefSeq" id="XP_004333116.1">
    <property type="nucleotide sequence ID" value="XM_004333068.1"/>
</dbReference>
<dbReference type="OMA" id="MICNETA"/>
<accession>L8GEI6</accession>